<keyword evidence="3" id="KW-1185">Reference proteome</keyword>
<dbReference type="Proteomes" id="UP000524237">
    <property type="component" value="Unassembled WGS sequence"/>
</dbReference>
<evidence type="ECO:0000313" key="3">
    <source>
        <dbReference type="Proteomes" id="UP000524237"/>
    </source>
</evidence>
<feature type="transmembrane region" description="Helical" evidence="1">
    <location>
        <begin position="251"/>
        <end position="273"/>
    </location>
</feature>
<evidence type="ECO:0000256" key="1">
    <source>
        <dbReference type="SAM" id="Phobius"/>
    </source>
</evidence>
<protein>
    <submittedName>
        <fullName evidence="2">Tight adherence protein B</fullName>
    </submittedName>
</protein>
<dbReference type="PANTHER" id="PTHR35007">
    <property type="entry name" value="INTEGRAL MEMBRANE PROTEIN-RELATED"/>
    <property type="match status" value="1"/>
</dbReference>
<feature type="transmembrane region" description="Helical" evidence="1">
    <location>
        <begin position="134"/>
        <end position="154"/>
    </location>
</feature>
<dbReference type="RefSeq" id="WP_182485490.1">
    <property type="nucleotide sequence ID" value="NZ_JACGWU010000012.1"/>
</dbReference>
<comment type="caution">
    <text evidence="2">The sequence shown here is derived from an EMBL/GenBank/DDBJ whole genome shotgun (WGS) entry which is preliminary data.</text>
</comment>
<reference evidence="2 3" key="1">
    <citation type="submission" date="2020-07" db="EMBL/GenBank/DDBJ databases">
        <title>Sequencing the genomes of 1000 actinobacteria strains.</title>
        <authorList>
            <person name="Klenk H.-P."/>
        </authorList>
    </citation>
    <scope>NUCLEOTIDE SEQUENCE [LARGE SCALE GENOMIC DNA]</scope>
    <source>
        <strain evidence="2 3">DSM 23737</strain>
    </source>
</reference>
<sequence length="283" mass="29675">MRERSARSMISEYDEVARLAQSAAVLMSAGLSPDRVWTYLGVSMADVAARSEPSWRSFASGWAVATTVGAPMAQSMRRLATALREGAGVVRDIQAALVGPQSASKLILYLPFAALGLGAVLGFNSFAFLLFRPLGWGCILFSALLIYSGAQWSARLTIRATPLSWNAGFRAELTAMALGGGASLERAVALVKTELGEALDAGETASIERILALAEDAGVPAAELLRAEAERQRYEARAAGQAGAQRLGVQLLLPLGLCVLPAFVLLGVVPLIVSVLSSTSLGI</sequence>
<keyword evidence="1" id="KW-0812">Transmembrane</keyword>
<evidence type="ECO:0000313" key="2">
    <source>
        <dbReference type="EMBL" id="MBA8830090.1"/>
    </source>
</evidence>
<organism evidence="2 3">
    <name type="scientific">Alpinimonas psychrophila</name>
    <dbReference type="NCBI Taxonomy" id="748908"/>
    <lineage>
        <taxon>Bacteria</taxon>
        <taxon>Bacillati</taxon>
        <taxon>Actinomycetota</taxon>
        <taxon>Actinomycetes</taxon>
        <taxon>Micrococcales</taxon>
        <taxon>Microbacteriaceae</taxon>
        <taxon>Alpinimonas</taxon>
    </lineage>
</organism>
<dbReference type="PANTHER" id="PTHR35007:SF3">
    <property type="entry name" value="POSSIBLE CONSERVED ALANINE RICH MEMBRANE PROTEIN"/>
    <property type="match status" value="1"/>
</dbReference>
<gene>
    <name evidence="2" type="ORF">FB555_002217</name>
</gene>
<keyword evidence="1" id="KW-0472">Membrane</keyword>
<name>A0A7W3JVS8_9MICO</name>
<feature type="transmembrane region" description="Helical" evidence="1">
    <location>
        <begin position="106"/>
        <end position="128"/>
    </location>
</feature>
<dbReference type="EMBL" id="JACGWU010000012">
    <property type="protein sequence ID" value="MBA8830090.1"/>
    <property type="molecule type" value="Genomic_DNA"/>
</dbReference>
<proteinExistence type="predicted"/>
<keyword evidence="1" id="KW-1133">Transmembrane helix</keyword>
<dbReference type="AlphaFoldDB" id="A0A7W3JVS8"/>
<accession>A0A7W3JVS8</accession>